<reference evidence="3" key="1">
    <citation type="submission" date="2023-04" db="EMBL/GenBank/DDBJ databases">
        <title>Black Yeasts Isolated from many extreme environments.</title>
        <authorList>
            <person name="Coleine C."/>
            <person name="Stajich J.E."/>
            <person name="Selbmann L."/>
        </authorList>
    </citation>
    <scope>NUCLEOTIDE SEQUENCE</scope>
    <source>
        <strain evidence="3">CCFEE 5312</strain>
    </source>
</reference>
<sequence length="369" mass="40724">MPLQPPLINLTTTSTPRATAGTETIVTTPTSQSKTKKLCNMQHYTDGALRTIGEQCAGKLPPASAVQAMFMYEMQRQSEAEALFKGMMFELARVQEASTAQETRLVQFQDGIAALKKQMAVKDVEERLATSKTRSDVLQTKVKQQDARIDGQGERLVTVETKQEVTDGKLDHLAQQLSERVTLVVPPSLTTDTNQPQQLRDAIQDRAKLDKLHDLVTQIVVKVKAMHKESKTTATQLTEAMSTVKEVERIQTELETVKTNASTCDGDLGILFDERDALAAQLQQATDRISKLEDLVRALTAQQSPATSNGSSPSLYQILPVHTNDGQPLELRVPKGHSFRGSSPPRTKKENSPPRKGDIRSFTPGHQWS</sequence>
<dbReference type="Proteomes" id="UP001271007">
    <property type="component" value="Unassembled WGS sequence"/>
</dbReference>
<evidence type="ECO:0000313" key="4">
    <source>
        <dbReference type="Proteomes" id="UP001271007"/>
    </source>
</evidence>
<proteinExistence type="predicted"/>
<organism evidence="3 4">
    <name type="scientific">Extremus antarcticus</name>
    <dbReference type="NCBI Taxonomy" id="702011"/>
    <lineage>
        <taxon>Eukaryota</taxon>
        <taxon>Fungi</taxon>
        <taxon>Dikarya</taxon>
        <taxon>Ascomycota</taxon>
        <taxon>Pezizomycotina</taxon>
        <taxon>Dothideomycetes</taxon>
        <taxon>Dothideomycetidae</taxon>
        <taxon>Mycosphaerellales</taxon>
        <taxon>Extremaceae</taxon>
        <taxon>Extremus</taxon>
    </lineage>
</organism>
<gene>
    <name evidence="3" type="ORF">LTR09_000578</name>
</gene>
<name>A0AAJ0GJW8_9PEZI</name>
<comment type="caution">
    <text evidence="3">The sequence shown here is derived from an EMBL/GenBank/DDBJ whole genome shotgun (WGS) entry which is preliminary data.</text>
</comment>
<keyword evidence="4" id="KW-1185">Reference proteome</keyword>
<dbReference type="AlphaFoldDB" id="A0AAJ0GJW8"/>
<evidence type="ECO:0000256" key="1">
    <source>
        <dbReference type="SAM" id="Coils"/>
    </source>
</evidence>
<evidence type="ECO:0000256" key="2">
    <source>
        <dbReference type="SAM" id="MobiDB-lite"/>
    </source>
</evidence>
<feature type="coiled-coil region" evidence="1">
    <location>
        <begin position="275"/>
        <end position="302"/>
    </location>
</feature>
<feature type="compositionally biased region" description="Basic and acidic residues" evidence="2">
    <location>
        <begin position="347"/>
        <end position="359"/>
    </location>
</feature>
<feature type="region of interest" description="Disordered" evidence="2">
    <location>
        <begin position="326"/>
        <end position="369"/>
    </location>
</feature>
<evidence type="ECO:0000313" key="3">
    <source>
        <dbReference type="EMBL" id="KAK3059012.1"/>
    </source>
</evidence>
<dbReference type="EMBL" id="JAWDJX010000001">
    <property type="protein sequence ID" value="KAK3059012.1"/>
    <property type="molecule type" value="Genomic_DNA"/>
</dbReference>
<accession>A0AAJ0GJW8</accession>
<protein>
    <submittedName>
        <fullName evidence="3">Uncharacterized protein</fullName>
    </submittedName>
</protein>
<keyword evidence="1" id="KW-0175">Coiled coil</keyword>